<dbReference type="EMBL" id="JBHSDV010000003">
    <property type="protein sequence ID" value="MFC4388197.1"/>
    <property type="molecule type" value="Genomic_DNA"/>
</dbReference>
<keyword evidence="4" id="KW-0006">Acetoin catabolism</keyword>
<reference evidence="7" key="1">
    <citation type="journal article" date="2019" name="Int. J. Syst. Evol. Microbiol.">
        <title>The Global Catalogue of Microorganisms (GCM) 10K type strain sequencing project: providing services to taxonomists for standard genome sequencing and annotation.</title>
        <authorList>
            <consortium name="The Broad Institute Genomics Platform"/>
            <consortium name="The Broad Institute Genome Sequencing Center for Infectious Disease"/>
            <person name="Wu L."/>
            <person name="Ma J."/>
        </authorList>
    </citation>
    <scope>NUCLEOTIDE SEQUENCE [LARGE SCALE GENOMIC DNA]</scope>
    <source>
        <strain evidence="7">KACC 14058</strain>
    </source>
</reference>
<organism evidence="6 7">
    <name type="scientific">Gracilibacillus marinus</name>
    <dbReference type="NCBI Taxonomy" id="630535"/>
    <lineage>
        <taxon>Bacteria</taxon>
        <taxon>Bacillati</taxon>
        <taxon>Bacillota</taxon>
        <taxon>Bacilli</taxon>
        <taxon>Bacillales</taxon>
        <taxon>Bacillaceae</taxon>
        <taxon>Gracilibacillus</taxon>
    </lineage>
</organism>
<accession>A0ABV8VWB4</accession>
<dbReference type="PANTHER" id="PTHR10625:SF10">
    <property type="entry name" value="HISTONE DEACETYLASE HDAC1"/>
    <property type="match status" value="1"/>
</dbReference>
<dbReference type="PRINTS" id="PR01270">
    <property type="entry name" value="HDASUPER"/>
</dbReference>
<evidence type="ECO:0000313" key="7">
    <source>
        <dbReference type="Proteomes" id="UP001595880"/>
    </source>
</evidence>
<dbReference type="InterPro" id="IPR023696">
    <property type="entry name" value="Ureohydrolase_dom_sf"/>
</dbReference>
<name>A0ABV8VWB4_9BACI</name>
<comment type="caution">
    <text evidence="6">The sequence shown here is derived from an EMBL/GenBank/DDBJ whole genome shotgun (WGS) entry which is preliminary data.</text>
</comment>
<dbReference type="Pfam" id="PF00850">
    <property type="entry name" value="Hist_deacetyl"/>
    <property type="match status" value="1"/>
</dbReference>
<evidence type="ECO:0000313" key="6">
    <source>
        <dbReference type="EMBL" id="MFC4388197.1"/>
    </source>
</evidence>
<protein>
    <recommendedName>
        <fullName evidence="3">Acetoin utilization protein AcuC</fullName>
    </recommendedName>
</protein>
<dbReference type="InterPro" id="IPR023801">
    <property type="entry name" value="His_deacetylse_dom"/>
</dbReference>
<dbReference type="PRINTS" id="PR01272">
    <property type="entry name" value="ACUCPROTEIN"/>
</dbReference>
<dbReference type="Proteomes" id="UP001595880">
    <property type="component" value="Unassembled WGS sequence"/>
</dbReference>
<evidence type="ECO:0000256" key="3">
    <source>
        <dbReference type="ARBA" id="ARBA00020218"/>
    </source>
</evidence>
<keyword evidence="7" id="KW-1185">Reference proteome</keyword>
<evidence type="ECO:0000256" key="1">
    <source>
        <dbReference type="ARBA" id="ARBA00005101"/>
    </source>
</evidence>
<evidence type="ECO:0000259" key="5">
    <source>
        <dbReference type="Pfam" id="PF00850"/>
    </source>
</evidence>
<dbReference type="RefSeq" id="WP_390199059.1">
    <property type="nucleotide sequence ID" value="NZ_JBHSDV010000003.1"/>
</dbReference>
<dbReference type="SUPFAM" id="SSF52768">
    <property type="entry name" value="Arginase/deacetylase"/>
    <property type="match status" value="1"/>
</dbReference>
<gene>
    <name evidence="6" type="ORF">ACFOZ1_10340</name>
</gene>
<comment type="pathway">
    <text evidence="1">Ketone degradation; acetoin degradation.</text>
</comment>
<evidence type="ECO:0000256" key="2">
    <source>
        <dbReference type="ARBA" id="ARBA00005947"/>
    </source>
</evidence>
<feature type="domain" description="Histone deacetylase" evidence="5">
    <location>
        <begin position="23"/>
        <end position="319"/>
    </location>
</feature>
<comment type="similarity">
    <text evidence="2">Belongs to the histone deacetylase family.</text>
</comment>
<dbReference type="Gene3D" id="3.40.800.20">
    <property type="entry name" value="Histone deacetylase domain"/>
    <property type="match status" value="1"/>
</dbReference>
<dbReference type="InterPro" id="IPR000286">
    <property type="entry name" value="HDACs"/>
</dbReference>
<evidence type="ECO:0000256" key="4">
    <source>
        <dbReference type="ARBA" id="ARBA00022627"/>
    </source>
</evidence>
<sequence length="390" mass="44368">MSSCNAKFIYSSNFTDYTFHENHPFNQHRIELTKSLLECHHTLSDSDIVMPVPIDESLLRLIHTEDYIQAVKKASNDPSIKLPSNYGIGSADTPAFKGMFDAAMLLVSGTITACDLLIQNETDHVVNLGGGLHHGFPDHAAGFCIFNDIAIAIQYILNNTDWKVLYIDTDAHHGDGVQHCFYDDPRVCTVSFHETGRYLYPGTGKTSERGIKEGFGYSFNFPLDAFTEDESYLHVFNRAIDDICAYYQPDIIISQHGADAHYLDPLTHLHCTMDIFNKIPSKIHQLAHEYCNGKWLALGGGGYDIWQVVPRAWGQLWKIMIRNQAFTGLINKEWLSYWQDNQRIPLPLTWEDSLDEYTPIKRKPIITDYNNQILTQVLKFVENASSNQVK</sequence>
<dbReference type="InterPro" id="IPR037138">
    <property type="entry name" value="His_deacetylse_dom_sf"/>
</dbReference>
<proteinExistence type="inferred from homology"/>
<dbReference type="InterPro" id="IPR003085">
    <property type="entry name" value="AcuC"/>
</dbReference>
<dbReference type="PANTHER" id="PTHR10625">
    <property type="entry name" value="HISTONE DEACETYLASE HDAC1-RELATED"/>
    <property type="match status" value="1"/>
</dbReference>
<dbReference type="CDD" id="cd09994">
    <property type="entry name" value="HDAC_AcuC_like"/>
    <property type="match status" value="1"/>
</dbReference>